<dbReference type="RefSeq" id="WP_239160945.1">
    <property type="nucleotide sequence ID" value="NZ_BOPH01000130.1"/>
</dbReference>
<keyword evidence="3" id="KW-1185">Reference proteome</keyword>
<evidence type="ECO:0000256" key="1">
    <source>
        <dbReference type="SAM" id="MobiDB-lite"/>
    </source>
</evidence>
<feature type="region of interest" description="Disordered" evidence="1">
    <location>
        <begin position="100"/>
        <end position="155"/>
    </location>
</feature>
<sequence>MRFADLQHIDSLVHNVWDATALFCLEDHALRYTDLGSQMSEWSGQRLSDSTVTQTVKRLFRAGMVETIKDNDGARTVSRYALTDAGRARLAKLRVLQSAGAAARTEARPPHATRDGATHGIARQSTSADDSTMAWDDRDPGGAQEPVDGSANRFDIFKPHPARRYNYWLGGKDHYPADRQSAAEIEKVMPSVVMGARENRKFQRRVVRFLAAEAGIRQFLDIGTGLPAPDNTHEVAQAIDPTSRIVYVDNDPLVLANARALLTGTSEGRTAYIDADLREPEKILGHPDLRGTLDLDQPVALLLIAVLHFIVDDEDPYGLVARLLGKLAPGSYVAITNVTQDFMPAEQVEVVNAAASTGRHGQVRFRSAAELGQFFEGTDLVPPGICSVADWQRDESPPPPAADVSCLGGVARVP</sequence>
<dbReference type="EMBL" id="BOPH01000130">
    <property type="protein sequence ID" value="GIJ74145.1"/>
    <property type="molecule type" value="Genomic_DNA"/>
</dbReference>
<dbReference type="SUPFAM" id="SSF53335">
    <property type="entry name" value="S-adenosyl-L-methionine-dependent methyltransferases"/>
    <property type="match status" value="1"/>
</dbReference>
<evidence type="ECO:0000313" key="3">
    <source>
        <dbReference type="Proteomes" id="UP000635606"/>
    </source>
</evidence>
<dbReference type="InterPro" id="IPR036390">
    <property type="entry name" value="WH_DNA-bd_sf"/>
</dbReference>
<dbReference type="Gene3D" id="1.10.10.10">
    <property type="entry name" value="Winged helix-like DNA-binding domain superfamily/Winged helix DNA-binding domain"/>
    <property type="match status" value="1"/>
</dbReference>
<name>A0A8J4A5E3_9ACTN</name>
<dbReference type="Pfam" id="PF04672">
    <property type="entry name" value="Methyltransf_19"/>
    <property type="match status" value="1"/>
</dbReference>
<protein>
    <recommendedName>
        <fullName evidence="4">S-adenosyl methyltransferase</fullName>
    </recommendedName>
</protein>
<reference evidence="2" key="1">
    <citation type="submission" date="2021-01" db="EMBL/GenBank/DDBJ databases">
        <title>Whole genome shotgun sequence of Virgisporangium ochraceum NBRC 16418.</title>
        <authorList>
            <person name="Komaki H."/>
            <person name="Tamura T."/>
        </authorList>
    </citation>
    <scope>NUCLEOTIDE SEQUENCE</scope>
    <source>
        <strain evidence="2">NBRC 16418</strain>
    </source>
</reference>
<accession>A0A8J4A5E3</accession>
<dbReference type="SUPFAM" id="SSF46785">
    <property type="entry name" value="Winged helix' DNA-binding domain"/>
    <property type="match status" value="1"/>
</dbReference>
<evidence type="ECO:0008006" key="4">
    <source>
        <dbReference type="Google" id="ProtNLM"/>
    </source>
</evidence>
<dbReference type="Proteomes" id="UP000635606">
    <property type="component" value="Unassembled WGS sequence"/>
</dbReference>
<evidence type="ECO:0000313" key="2">
    <source>
        <dbReference type="EMBL" id="GIJ74145.1"/>
    </source>
</evidence>
<dbReference type="InterPro" id="IPR006764">
    <property type="entry name" value="SAM_dep_MeTrfase_SAV2177_type"/>
</dbReference>
<organism evidence="2 3">
    <name type="scientific">Virgisporangium ochraceum</name>
    <dbReference type="NCBI Taxonomy" id="65505"/>
    <lineage>
        <taxon>Bacteria</taxon>
        <taxon>Bacillati</taxon>
        <taxon>Actinomycetota</taxon>
        <taxon>Actinomycetes</taxon>
        <taxon>Micromonosporales</taxon>
        <taxon>Micromonosporaceae</taxon>
        <taxon>Virgisporangium</taxon>
    </lineage>
</organism>
<dbReference type="Gene3D" id="3.40.50.150">
    <property type="entry name" value="Vaccinia Virus protein VP39"/>
    <property type="match status" value="1"/>
</dbReference>
<proteinExistence type="predicted"/>
<dbReference type="InterPro" id="IPR036388">
    <property type="entry name" value="WH-like_DNA-bd_sf"/>
</dbReference>
<comment type="caution">
    <text evidence="2">The sequence shown here is derived from an EMBL/GenBank/DDBJ whole genome shotgun (WGS) entry which is preliminary data.</text>
</comment>
<dbReference type="InterPro" id="IPR029063">
    <property type="entry name" value="SAM-dependent_MTases_sf"/>
</dbReference>
<gene>
    <name evidence="2" type="ORF">Voc01_090620</name>
</gene>
<feature type="compositionally biased region" description="Basic and acidic residues" evidence="1">
    <location>
        <begin position="105"/>
        <end position="117"/>
    </location>
</feature>
<dbReference type="AlphaFoldDB" id="A0A8J4A5E3"/>